<dbReference type="Proteomes" id="UP001432251">
    <property type="component" value="Chromosome"/>
</dbReference>
<protein>
    <submittedName>
        <fullName evidence="1">DUF6082 family protein</fullName>
    </submittedName>
</protein>
<reference evidence="1" key="1">
    <citation type="journal article" date="2025" name="Int. J. Syst. Evol. Microbiol.">
        <title>Streptomyces citrinus sp. nov., with yellow diffusible pigment.</title>
        <authorList>
            <person name="He Y."/>
            <person name="Yang E."/>
            <person name="Xu J."/>
            <person name="Sun Y."/>
            <person name="Sun L."/>
        </authorList>
    </citation>
    <scope>NUCLEOTIDE SEQUENCE</scope>
    <source>
        <strain evidence="1">Q6</strain>
    </source>
</reference>
<name>A0ACD5AC73_9ACTN</name>
<accession>A0ACD5AC73</accession>
<proteinExistence type="predicted"/>
<sequence length="177" mass="20476">MATLTSPLRGVGTWLKAGLDRRRHRDELLERLVEEMRRANTLRQHTLFLDQLDRAIADPDLAAALSTLPDLSVRERRLMLWANREYAVLLLAHRVGTFCWDELIGHLRVLCTNEVFKDYWRRTVEHRRSLPDGSLDARACAVMDGMMEELESDPDEWWVVGRDLEPEGDPRDGEAPC</sequence>
<evidence type="ECO:0000313" key="2">
    <source>
        <dbReference type="Proteomes" id="UP001432251"/>
    </source>
</evidence>
<evidence type="ECO:0000313" key="1">
    <source>
        <dbReference type="EMBL" id="WWQ64823.1"/>
    </source>
</evidence>
<keyword evidence="2" id="KW-1185">Reference proteome</keyword>
<organism evidence="1 2">
    <name type="scientific">Streptomyces citrinus</name>
    <dbReference type="NCBI Taxonomy" id="3118173"/>
    <lineage>
        <taxon>Bacteria</taxon>
        <taxon>Bacillati</taxon>
        <taxon>Actinomycetota</taxon>
        <taxon>Actinomycetes</taxon>
        <taxon>Kitasatosporales</taxon>
        <taxon>Streptomycetaceae</taxon>
        <taxon>Streptomyces</taxon>
    </lineage>
</organism>
<gene>
    <name evidence="1" type="ORF">V2W30_16705</name>
</gene>
<dbReference type="EMBL" id="CP146022">
    <property type="protein sequence ID" value="WWQ64823.1"/>
    <property type="molecule type" value="Genomic_DNA"/>
</dbReference>